<sequence length="66" mass="7549">MSMKLVYKIFLGLFIVFIGLNLYAIDWELGFMDNENTKFVFSISAALLGVLLVFVLNTWSKLSPKK</sequence>
<dbReference type="Proteomes" id="UP000010093">
    <property type="component" value="Chromosome"/>
</dbReference>
<gene>
    <name evidence="2" type="ORF">RA0C_2073</name>
</gene>
<keyword evidence="1" id="KW-1133">Transmembrane helix</keyword>
<dbReference type="EMBL" id="CP003388">
    <property type="protein sequence ID" value="AFD56943.1"/>
    <property type="molecule type" value="Genomic_DNA"/>
</dbReference>
<proteinExistence type="predicted"/>
<dbReference type="KEGG" id="rai:RA0C_2073"/>
<protein>
    <submittedName>
        <fullName evidence="2">Uncharacterized protein</fullName>
    </submittedName>
</protein>
<organism evidence="2 3">
    <name type="scientific">Riemerella anatipestifer (strain ATCC 11845 / DSM 15868 / JCM 9532 / NCTC 11014)</name>
    <dbReference type="NCBI Taxonomy" id="693978"/>
    <lineage>
        <taxon>Bacteria</taxon>
        <taxon>Pseudomonadati</taxon>
        <taxon>Bacteroidota</taxon>
        <taxon>Flavobacteriia</taxon>
        <taxon>Flavobacteriales</taxon>
        <taxon>Weeksellaceae</taxon>
        <taxon>Riemerella</taxon>
    </lineage>
</organism>
<feature type="transmembrane region" description="Helical" evidence="1">
    <location>
        <begin position="40"/>
        <end position="59"/>
    </location>
</feature>
<dbReference type="HOGENOM" id="CLU_2828472_0_0_10"/>
<name>E4TDS2_RIEAD</name>
<accession>E4TDS2</accession>
<keyword evidence="1" id="KW-0472">Membrane</keyword>
<evidence type="ECO:0000313" key="3">
    <source>
        <dbReference type="Proteomes" id="UP000010093"/>
    </source>
</evidence>
<dbReference type="PATRIC" id="fig|693978.17.peg.2055"/>
<keyword evidence="1" id="KW-0812">Transmembrane</keyword>
<evidence type="ECO:0000313" key="2">
    <source>
        <dbReference type="EMBL" id="AFD56943.1"/>
    </source>
</evidence>
<dbReference type="KEGG" id="ran:Riean_1776"/>
<reference evidence="2 3" key="1">
    <citation type="journal article" date="2012" name="J. Bacteriol.">
        <title>Complete genome sequence of Riemerella anatipestifer reference strain.</title>
        <authorList>
            <person name="Wang X."/>
            <person name="Zhu D."/>
            <person name="Wang M."/>
            <person name="Cheng A."/>
            <person name="Jia R."/>
            <person name="Zhou Y."/>
            <person name="Chen Z."/>
            <person name="Luo Q."/>
            <person name="Liu F."/>
            <person name="Wang Y."/>
            <person name="Chen X.Y."/>
        </authorList>
    </citation>
    <scope>NUCLEOTIDE SEQUENCE [LARGE SCALE GENOMIC DNA]</scope>
    <source>
        <strain evidence="3">DSM 15868</strain>
    </source>
</reference>
<evidence type="ECO:0000256" key="1">
    <source>
        <dbReference type="SAM" id="Phobius"/>
    </source>
</evidence>
<dbReference type="AlphaFoldDB" id="E4TDS2"/>